<evidence type="ECO:0000313" key="1">
    <source>
        <dbReference type="EMBL" id="BAM18823.1"/>
    </source>
</evidence>
<dbReference type="EMBL" id="AK402201">
    <property type="protein sequence ID" value="BAM18823.1"/>
    <property type="molecule type" value="mRNA"/>
</dbReference>
<accession>I4DLN3</accession>
<reference evidence="1" key="1">
    <citation type="journal article" date="2012" name="BMC Biol.">
        <title>Comprehensive microarray-based analysis for stage-specific larval camouflage pattern-associated genes in the swallowtail butterfly, Papilio xuthus.</title>
        <authorList>
            <person name="Futahashi R."/>
            <person name="Shirataki H."/>
            <person name="Narita T."/>
            <person name="Mita K."/>
            <person name="Fujiwara H."/>
        </authorList>
    </citation>
    <scope>NUCLEOTIDE SEQUENCE</scope>
    <source>
        <tissue evidence="1">Epidermis</tissue>
    </source>
</reference>
<protein>
    <submittedName>
        <fullName evidence="1">Uncharacterized protein</fullName>
    </submittedName>
</protein>
<sequence>MRCLPLIDGGEDAQTEKKSPSMHPLILKVHFLSFPYKKKSGKRKRTILGLRDAHSSDCSWNSFHLRRVFCVVVVFHRMSRADSFEDVKARSTTVSFWFTIELTHIYCF</sequence>
<proteinExistence type="evidence at transcript level"/>
<organism evidence="1">
    <name type="scientific">Papilio xuthus</name>
    <name type="common">Asian swallowtail butterfly</name>
    <dbReference type="NCBI Taxonomy" id="66420"/>
    <lineage>
        <taxon>Eukaryota</taxon>
        <taxon>Metazoa</taxon>
        <taxon>Ecdysozoa</taxon>
        <taxon>Arthropoda</taxon>
        <taxon>Hexapoda</taxon>
        <taxon>Insecta</taxon>
        <taxon>Pterygota</taxon>
        <taxon>Neoptera</taxon>
        <taxon>Endopterygota</taxon>
        <taxon>Lepidoptera</taxon>
        <taxon>Glossata</taxon>
        <taxon>Ditrysia</taxon>
        <taxon>Papilionoidea</taxon>
        <taxon>Papilionidae</taxon>
        <taxon>Papilioninae</taxon>
        <taxon>Papilio</taxon>
    </lineage>
</organism>
<dbReference type="AlphaFoldDB" id="I4DLN3"/>
<name>I4DLN3_PAPXU</name>